<organism evidence="2 3">
    <name type="scientific">Dibothriocephalus latus</name>
    <name type="common">Fish tapeworm</name>
    <name type="synonym">Diphyllobothrium latum</name>
    <dbReference type="NCBI Taxonomy" id="60516"/>
    <lineage>
        <taxon>Eukaryota</taxon>
        <taxon>Metazoa</taxon>
        <taxon>Spiralia</taxon>
        <taxon>Lophotrochozoa</taxon>
        <taxon>Platyhelminthes</taxon>
        <taxon>Cestoda</taxon>
        <taxon>Eucestoda</taxon>
        <taxon>Diphyllobothriidea</taxon>
        <taxon>Diphyllobothriidae</taxon>
        <taxon>Dibothriocephalus</taxon>
    </lineage>
</organism>
<keyword evidence="3" id="KW-1185">Reference proteome</keyword>
<accession>A0A3P7S512</accession>
<evidence type="ECO:0000256" key="1">
    <source>
        <dbReference type="SAM" id="MobiDB-lite"/>
    </source>
</evidence>
<feature type="non-terminal residue" evidence="2">
    <location>
        <position position="1"/>
    </location>
</feature>
<name>A0A3P7S512_DIBLA</name>
<feature type="region of interest" description="Disordered" evidence="1">
    <location>
        <begin position="1"/>
        <end position="84"/>
    </location>
</feature>
<proteinExistence type="predicted"/>
<dbReference type="Proteomes" id="UP000281553">
    <property type="component" value="Unassembled WGS sequence"/>
</dbReference>
<evidence type="ECO:0000313" key="2">
    <source>
        <dbReference type="EMBL" id="VDN49846.1"/>
    </source>
</evidence>
<reference evidence="2 3" key="1">
    <citation type="submission" date="2018-11" db="EMBL/GenBank/DDBJ databases">
        <authorList>
            <consortium name="Pathogen Informatics"/>
        </authorList>
    </citation>
    <scope>NUCLEOTIDE SEQUENCE [LARGE SCALE GENOMIC DNA]</scope>
</reference>
<dbReference type="AlphaFoldDB" id="A0A3P7S512"/>
<protein>
    <submittedName>
        <fullName evidence="2">Uncharacterized protein</fullName>
    </submittedName>
</protein>
<feature type="non-terminal residue" evidence="2">
    <location>
        <position position="95"/>
    </location>
</feature>
<sequence>PDKSTTSEEATVLKITSDVQPQTPPTPQPPASIYSLETSADHMFEAPSVDGPPSAAPPSQPSSSSSSSSVANPLPTQKDRPDQSVRFALEEEKDD</sequence>
<evidence type="ECO:0000313" key="3">
    <source>
        <dbReference type="Proteomes" id="UP000281553"/>
    </source>
</evidence>
<gene>
    <name evidence="2" type="ORF">DILT_LOCUS19909</name>
</gene>
<dbReference type="EMBL" id="UYRU01125478">
    <property type="protein sequence ID" value="VDN49846.1"/>
    <property type="molecule type" value="Genomic_DNA"/>
</dbReference>